<dbReference type="AlphaFoldDB" id="A0A9N9I9D1"/>
<sequence length="96" mass="11240">KWCYINISSKTQCMMENIAEEIVKATKKRSIRKRKSIRYRHPESSEEEDHSSDPDYMEKLKRAMSDGMDKDVIIPFVQTLETLEDTTSHEITPDTS</sequence>
<name>A0A9N9I9D1_FUNMO</name>
<keyword evidence="3" id="KW-1185">Reference proteome</keyword>
<protein>
    <submittedName>
        <fullName evidence="2">11312_t:CDS:1</fullName>
    </submittedName>
</protein>
<gene>
    <name evidence="2" type="ORF">FMOSSE_LOCUS15312</name>
</gene>
<evidence type="ECO:0000256" key="1">
    <source>
        <dbReference type="SAM" id="MobiDB-lite"/>
    </source>
</evidence>
<dbReference type="Proteomes" id="UP000789375">
    <property type="component" value="Unassembled WGS sequence"/>
</dbReference>
<dbReference type="EMBL" id="CAJVPP010014928">
    <property type="protein sequence ID" value="CAG8725555.1"/>
    <property type="molecule type" value="Genomic_DNA"/>
</dbReference>
<reference evidence="2" key="1">
    <citation type="submission" date="2021-06" db="EMBL/GenBank/DDBJ databases">
        <authorList>
            <person name="Kallberg Y."/>
            <person name="Tangrot J."/>
            <person name="Rosling A."/>
        </authorList>
    </citation>
    <scope>NUCLEOTIDE SEQUENCE</scope>
    <source>
        <strain evidence="2">87-6 pot B 2015</strain>
    </source>
</reference>
<evidence type="ECO:0000313" key="2">
    <source>
        <dbReference type="EMBL" id="CAG8725555.1"/>
    </source>
</evidence>
<comment type="caution">
    <text evidence="2">The sequence shown here is derived from an EMBL/GenBank/DDBJ whole genome shotgun (WGS) entry which is preliminary data.</text>
</comment>
<accession>A0A9N9I9D1</accession>
<evidence type="ECO:0000313" key="3">
    <source>
        <dbReference type="Proteomes" id="UP000789375"/>
    </source>
</evidence>
<proteinExistence type="predicted"/>
<feature type="compositionally biased region" description="Basic residues" evidence="1">
    <location>
        <begin position="28"/>
        <end position="39"/>
    </location>
</feature>
<organism evidence="2 3">
    <name type="scientific">Funneliformis mosseae</name>
    <name type="common">Endomycorrhizal fungus</name>
    <name type="synonym">Glomus mosseae</name>
    <dbReference type="NCBI Taxonomy" id="27381"/>
    <lineage>
        <taxon>Eukaryota</taxon>
        <taxon>Fungi</taxon>
        <taxon>Fungi incertae sedis</taxon>
        <taxon>Mucoromycota</taxon>
        <taxon>Glomeromycotina</taxon>
        <taxon>Glomeromycetes</taxon>
        <taxon>Glomerales</taxon>
        <taxon>Glomeraceae</taxon>
        <taxon>Funneliformis</taxon>
    </lineage>
</organism>
<feature type="region of interest" description="Disordered" evidence="1">
    <location>
        <begin position="28"/>
        <end position="55"/>
    </location>
</feature>
<feature type="non-terminal residue" evidence="2">
    <location>
        <position position="1"/>
    </location>
</feature>